<dbReference type="EMBL" id="AP027151">
    <property type="protein sequence ID" value="BDV41910.1"/>
    <property type="molecule type" value="Genomic_DNA"/>
</dbReference>
<sequence>MQQLLMEMSLREWLAGYAAGGGRIHCSRGCRGCCTLAVSTTFTEALAIAATLPEGLADRVDAYVNRLLALRPRLTDLAAYLRLHRREIGPCPFLDADGACAVYARRPFSCRALLATRESPWCSVDFSELSSAEKQAFVATLDPAVVAFPTHYAAVPRALGEEFEEQAKRRLAATFGFALTGNLPLQIYLERHCRLSATIPLGDEATRTLLVSRGVDAPFLLQLAPASS</sequence>
<dbReference type="Proteomes" id="UP001317705">
    <property type="component" value="Chromosome"/>
</dbReference>
<reference evidence="1 2" key="1">
    <citation type="submission" date="2022-12" db="EMBL/GenBank/DDBJ databases">
        <title>Polyphasic characterization of Geotalea uranireducens NIT-SL11 newly isolated from a complex of sewage sludge and microbially reduced graphene oxide.</title>
        <authorList>
            <person name="Xie L."/>
            <person name="Yoshida N."/>
            <person name="Meng L."/>
        </authorList>
    </citation>
    <scope>NUCLEOTIDE SEQUENCE [LARGE SCALE GENOMIC DNA]</scope>
    <source>
        <strain evidence="1 2">NIT-SL11</strain>
    </source>
</reference>
<evidence type="ECO:0000313" key="1">
    <source>
        <dbReference type="EMBL" id="BDV41910.1"/>
    </source>
</evidence>
<protein>
    <submittedName>
        <fullName evidence="1">Zinc/iron-chelating domain-containing protein</fullName>
    </submittedName>
</protein>
<proteinExistence type="predicted"/>
<accession>A0ABM8EHL8</accession>
<keyword evidence="2" id="KW-1185">Reference proteome</keyword>
<evidence type="ECO:0000313" key="2">
    <source>
        <dbReference type="Proteomes" id="UP001317705"/>
    </source>
</evidence>
<gene>
    <name evidence="1" type="ORF">GURASL_08330</name>
</gene>
<dbReference type="InterPro" id="IPR005358">
    <property type="entry name" value="Puta_zinc/iron-chelating_dom"/>
</dbReference>
<dbReference type="Pfam" id="PF03692">
    <property type="entry name" value="CxxCxxCC"/>
    <property type="match status" value="1"/>
</dbReference>
<organism evidence="1 2">
    <name type="scientific">Geotalea uraniireducens</name>
    <dbReference type="NCBI Taxonomy" id="351604"/>
    <lineage>
        <taxon>Bacteria</taxon>
        <taxon>Pseudomonadati</taxon>
        <taxon>Thermodesulfobacteriota</taxon>
        <taxon>Desulfuromonadia</taxon>
        <taxon>Geobacterales</taxon>
        <taxon>Geobacteraceae</taxon>
        <taxon>Geotalea</taxon>
    </lineage>
</organism>
<name>A0ABM8EHL8_9BACT</name>